<dbReference type="RefSeq" id="WP_394468562.1">
    <property type="nucleotide sequence ID" value="NZ_JBIGHY010000001.1"/>
</dbReference>
<proteinExistence type="predicted"/>
<sequence>MQNNWTLGVLVALSLLAAGCSTTSGGAQYKAATENVIAMQEQLGDAKVKLLDFTAAHGVNDSHMCRALGTVSIGGGKTPSQFIHDALQEELFMARAYANSAPIAISGRVDAMTFSSVAPANWDLTLTLSSSNGASFQVQSLYEFSTSWNATGACKNVSDAFAPAVQALLKKAVSDARFKALVKQ</sequence>
<organism evidence="2 3">
    <name type="scientific">Pelomonas dachongensis</name>
    <dbReference type="NCBI Taxonomy" id="3299029"/>
    <lineage>
        <taxon>Bacteria</taxon>
        <taxon>Pseudomonadati</taxon>
        <taxon>Pseudomonadota</taxon>
        <taxon>Betaproteobacteria</taxon>
        <taxon>Burkholderiales</taxon>
        <taxon>Sphaerotilaceae</taxon>
        <taxon>Roseateles</taxon>
    </lineage>
</organism>
<comment type="caution">
    <text evidence="2">The sequence shown here is derived from an EMBL/GenBank/DDBJ whole genome shotgun (WGS) entry which is preliminary data.</text>
</comment>
<dbReference type="EMBL" id="JBIGHY010000001">
    <property type="protein sequence ID" value="MFG6412456.1"/>
    <property type="molecule type" value="Genomic_DNA"/>
</dbReference>
<name>A0ABW7EKA4_9BURK</name>
<evidence type="ECO:0000256" key="1">
    <source>
        <dbReference type="SAM" id="SignalP"/>
    </source>
</evidence>
<feature type="chain" id="PRO_5047424185" description="Lipoprotein" evidence="1">
    <location>
        <begin position="27"/>
        <end position="184"/>
    </location>
</feature>
<reference evidence="2 3" key="1">
    <citation type="submission" date="2024-09" db="EMBL/GenBank/DDBJ databases">
        <title>Novel species of the genus Pelomonas and Roseateles isolated from streams.</title>
        <authorList>
            <person name="Lu H."/>
        </authorList>
    </citation>
    <scope>NUCLEOTIDE SEQUENCE [LARGE SCALE GENOMIC DNA]</scope>
    <source>
        <strain evidence="2 3">DC23W</strain>
    </source>
</reference>
<dbReference type="Proteomes" id="UP001606300">
    <property type="component" value="Unassembled WGS sequence"/>
</dbReference>
<keyword evidence="1" id="KW-0732">Signal</keyword>
<gene>
    <name evidence="2" type="ORF">ACG02S_00940</name>
</gene>
<evidence type="ECO:0008006" key="4">
    <source>
        <dbReference type="Google" id="ProtNLM"/>
    </source>
</evidence>
<evidence type="ECO:0000313" key="2">
    <source>
        <dbReference type="EMBL" id="MFG6412456.1"/>
    </source>
</evidence>
<evidence type="ECO:0000313" key="3">
    <source>
        <dbReference type="Proteomes" id="UP001606300"/>
    </source>
</evidence>
<accession>A0ABW7EKA4</accession>
<feature type="signal peptide" evidence="1">
    <location>
        <begin position="1"/>
        <end position="26"/>
    </location>
</feature>
<keyword evidence="3" id="KW-1185">Reference proteome</keyword>
<protein>
    <recommendedName>
        <fullName evidence="4">Lipoprotein</fullName>
    </recommendedName>
</protein>